<evidence type="ECO:0000256" key="1">
    <source>
        <dbReference type="ARBA" id="ARBA00023004"/>
    </source>
</evidence>
<proteinExistence type="predicted"/>
<dbReference type="RefSeq" id="WP_262065839.1">
    <property type="nucleotide sequence ID" value="NZ_JAMXOD010000007.1"/>
</dbReference>
<comment type="caution">
    <text evidence="3">The sequence shown here is derived from an EMBL/GenBank/DDBJ whole genome shotgun (WGS) entry which is preliminary data.</text>
</comment>
<organism evidence="3 4">
    <name type="scientific">Aequitasia blattaphilus</name>
    <dbReference type="NCBI Taxonomy" id="2949332"/>
    <lineage>
        <taxon>Bacteria</taxon>
        <taxon>Bacillati</taxon>
        <taxon>Bacillota</taxon>
        <taxon>Clostridia</taxon>
        <taxon>Lachnospirales</taxon>
        <taxon>Lachnospiraceae</taxon>
        <taxon>Aequitasia</taxon>
    </lineage>
</organism>
<dbReference type="PANTHER" id="PTHR43151">
    <property type="entry name" value="FEOA FAMILY PROTEIN"/>
    <property type="match status" value="1"/>
</dbReference>
<dbReference type="SUPFAM" id="SSF50037">
    <property type="entry name" value="C-terminal domain of transcriptional repressors"/>
    <property type="match status" value="1"/>
</dbReference>
<dbReference type="EMBL" id="JAMZFW010000007">
    <property type="protein sequence ID" value="MCP1102052.1"/>
    <property type="molecule type" value="Genomic_DNA"/>
</dbReference>
<dbReference type="PANTHER" id="PTHR43151:SF1">
    <property type="entry name" value="SSR2333 PROTEIN"/>
    <property type="match status" value="1"/>
</dbReference>
<keyword evidence="1" id="KW-0408">Iron</keyword>
<dbReference type="InterPro" id="IPR053184">
    <property type="entry name" value="FeoA-like"/>
</dbReference>
<keyword evidence="4" id="KW-1185">Reference proteome</keyword>
<protein>
    <submittedName>
        <fullName evidence="3">Ferrous iron transport protein A</fullName>
    </submittedName>
</protein>
<gene>
    <name evidence="3" type="ORF">NK125_06425</name>
</gene>
<feature type="domain" description="Ferrous iron transporter FeoA-like" evidence="2">
    <location>
        <begin position="2"/>
        <end position="70"/>
    </location>
</feature>
<name>A0ABT1EC18_9FIRM</name>
<dbReference type="InterPro" id="IPR007167">
    <property type="entry name" value="Fe-transptr_FeoA-like"/>
</dbReference>
<reference evidence="3 4" key="1">
    <citation type="journal article" date="2022" name="Genome Biol. Evol.">
        <title>Host diet, physiology and behaviors set the stage for Lachnospiraceae cladogenesis.</title>
        <authorList>
            <person name="Vera-Ponce De Leon A."/>
            <person name="Schneider M."/>
            <person name="Jahnes B.C."/>
            <person name="Sadowski V."/>
            <person name="Camuy-Velez L.A."/>
            <person name="Duan J."/>
            <person name="Sabree Z.L."/>
        </authorList>
    </citation>
    <scope>NUCLEOTIDE SEQUENCE [LARGE SCALE GENOMIC DNA]</scope>
    <source>
        <strain evidence="3 4">PAL113</strain>
    </source>
</reference>
<evidence type="ECO:0000259" key="2">
    <source>
        <dbReference type="SMART" id="SM00899"/>
    </source>
</evidence>
<dbReference type="Gene3D" id="2.30.30.90">
    <property type="match status" value="1"/>
</dbReference>
<accession>A0ABT1EC18</accession>
<dbReference type="InterPro" id="IPR008988">
    <property type="entry name" value="Transcriptional_repressor_C"/>
</dbReference>
<evidence type="ECO:0000313" key="4">
    <source>
        <dbReference type="Proteomes" id="UP001523566"/>
    </source>
</evidence>
<dbReference type="Proteomes" id="UP001523566">
    <property type="component" value="Unassembled WGS sequence"/>
</dbReference>
<dbReference type="SMART" id="SM00899">
    <property type="entry name" value="FeoA"/>
    <property type="match status" value="1"/>
</dbReference>
<evidence type="ECO:0000313" key="3">
    <source>
        <dbReference type="EMBL" id="MCP1102052.1"/>
    </source>
</evidence>
<sequence>MMPLTMLNMGDSASIKKVGGKEETRSFLGELGFVAGEEVRIVSSSGGNVIVQVKDSRVAISKSIANKIMV</sequence>
<dbReference type="InterPro" id="IPR038157">
    <property type="entry name" value="FeoA_core_dom"/>
</dbReference>
<dbReference type="Pfam" id="PF04023">
    <property type="entry name" value="FeoA"/>
    <property type="match status" value="1"/>
</dbReference>